<dbReference type="KEGG" id="mind:mvi_07660"/>
<feature type="transmembrane region" description="Helical" evidence="6">
    <location>
        <begin position="43"/>
        <end position="65"/>
    </location>
</feature>
<feature type="transmembrane region" description="Helical" evidence="6">
    <location>
        <begin position="219"/>
        <end position="240"/>
    </location>
</feature>
<evidence type="ECO:0000256" key="2">
    <source>
        <dbReference type="ARBA" id="ARBA00022448"/>
    </source>
</evidence>
<sequence>MSSLTTSRALPLAAAGLAVAALVALPVLTLAPNRLVPGAPVGIGLPGLGLGLLALVAALILAAPASARTSRLALAAALAAWCGLVLATGQGAAGLLAGKPAAARAVLGSGAWLGGLALAGLTAAAARAVFPRWGGLVAASLLLGFLALAAGGGLLDSLSLTVEYRARAGAVNAAFLQHLGLAGAALGLALAVSVPLALLRLRDGPASRFVDGLLNGVQVVPALAFFAALVAGLSGLLALVPALRGLGLSAIGPVPAVIGTAAYLCLPLVRGLAAGLAAADPAVLQAARAMGLTPGATLLRVRLPLGAPVIAGALRVAAVQSVGLATLGGLVGAGGLGAVVFEGMAQFAQDLILLGALPVIGLALAVDAGLALLTNREAA</sequence>
<dbReference type="GO" id="GO:0031460">
    <property type="term" value="P:glycine betaine transport"/>
    <property type="evidence" value="ECO:0007669"/>
    <property type="project" value="TreeGrafter"/>
</dbReference>
<keyword evidence="3 6" id="KW-0812">Transmembrane</keyword>
<dbReference type="SUPFAM" id="SSF161098">
    <property type="entry name" value="MetI-like"/>
    <property type="match status" value="1"/>
</dbReference>
<evidence type="ECO:0000256" key="6">
    <source>
        <dbReference type="RuleBase" id="RU363032"/>
    </source>
</evidence>
<dbReference type="Proteomes" id="UP000663508">
    <property type="component" value="Chromosome"/>
</dbReference>
<dbReference type="InterPro" id="IPR000515">
    <property type="entry name" value="MetI-like"/>
</dbReference>
<evidence type="ECO:0000259" key="7">
    <source>
        <dbReference type="PROSITE" id="PS50928"/>
    </source>
</evidence>
<organism evidence="8 9">
    <name type="scientific">Methylobacterium indicum</name>
    <dbReference type="NCBI Taxonomy" id="1775910"/>
    <lineage>
        <taxon>Bacteria</taxon>
        <taxon>Pseudomonadati</taxon>
        <taxon>Pseudomonadota</taxon>
        <taxon>Alphaproteobacteria</taxon>
        <taxon>Hyphomicrobiales</taxon>
        <taxon>Methylobacteriaceae</taxon>
        <taxon>Methylobacterium</taxon>
    </lineage>
</organism>
<dbReference type="AlphaFoldDB" id="A0A8H8WQ65"/>
<keyword evidence="2 6" id="KW-0813">Transport</keyword>
<dbReference type="GO" id="GO:0005886">
    <property type="term" value="C:plasma membrane"/>
    <property type="evidence" value="ECO:0007669"/>
    <property type="project" value="UniProtKB-SubCell"/>
</dbReference>
<feature type="transmembrane region" description="Helical" evidence="6">
    <location>
        <begin position="351"/>
        <end position="373"/>
    </location>
</feature>
<feature type="transmembrane region" description="Helical" evidence="6">
    <location>
        <begin position="175"/>
        <end position="199"/>
    </location>
</feature>
<feature type="domain" description="ABC transmembrane type-1" evidence="7">
    <location>
        <begin position="175"/>
        <end position="372"/>
    </location>
</feature>
<evidence type="ECO:0000313" key="9">
    <source>
        <dbReference type="Proteomes" id="UP000663508"/>
    </source>
</evidence>
<proteinExistence type="inferred from homology"/>
<dbReference type="PANTHER" id="PTHR30177:SF30">
    <property type="entry name" value="GLYCINE BETAINE UPTAKE SYSTEM PERMEASE PROTEIN YEHY"/>
    <property type="match status" value="1"/>
</dbReference>
<keyword evidence="5 6" id="KW-0472">Membrane</keyword>
<evidence type="ECO:0000256" key="1">
    <source>
        <dbReference type="ARBA" id="ARBA00004651"/>
    </source>
</evidence>
<dbReference type="InterPro" id="IPR035906">
    <property type="entry name" value="MetI-like_sf"/>
</dbReference>
<feature type="transmembrane region" description="Helical" evidence="6">
    <location>
        <begin position="105"/>
        <end position="126"/>
    </location>
</feature>
<feature type="transmembrane region" description="Helical" evidence="6">
    <location>
        <begin position="324"/>
        <end position="345"/>
    </location>
</feature>
<evidence type="ECO:0000256" key="4">
    <source>
        <dbReference type="ARBA" id="ARBA00022989"/>
    </source>
</evidence>
<feature type="transmembrane region" description="Helical" evidence="6">
    <location>
        <begin position="72"/>
        <end position="93"/>
    </location>
</feature>
<protein>
    <recommendedName>
        <fullName evidence="7">ABC transmembrane type-1 domain-containing protein</fullName>
    </recommendedName>
</protein>
<dbReference type="GO" id="GO:0055085">
    <property type="term" value="P:transmembrane transport"/>
    <property type="evidence" value="ECO:0007669"/>
    <property type="project" value="InterPro"/>
</dbReference>
<dbReference type="RefSeq" id="WP_207181527.1">
    <property type="nucleotide sequence ID" value="NZ_AP024145.1"/>
</dbReference>
<name>A0A8H8WQ65_9HYPH</name>
<accession>A0A8H8WQ65</accession>
<dbReference type="Pfam" id="PF00528">
    <property type="entry name" value="BPD_transp_1"/>
    <property type="match status" value="1"/>
</dbReference>
<reference evidence="8" key="1">
    <citation type="submission" date="2020-11" db="EMBL/GenBank/DDBJ databases">
        <title>Complete genome sequence of a novel pathogenic Methylobacterium strain isolated from rice in Vietnam.</title>
        <authorList>
            <person name="Lai K."/>
            <person name="Okazaki S."/>
            <person name="Higashi K."/>
            <person name="Mori H."/>
            <person name="Toyoda A."/>
            <person name="Kurokawa K."/>
        </authorList>
    </citation>
    <scope>NUCLEOTIDE SEQUENCE</scope>
    <source>
        <strain evidence="8">VL1</strain>
    </source>
</reference>
<gene>
    <name evidence="8" type="ORF">mvi_07660</name>
</gene>
<evidence type="ECO:0000313" key="8">
    <source>
        <dbReference type="EMBL" id="BCM82305.1"/>
    </source>
</evidence>
<dbReference type="InterPro" id="IPR051204">
    <property type="entry name" value="ABC_transp_perm/SBD"/>
</dbReference>
<dbReference type="PANTHER" id="PTHR30177">
    <property type="entry name" value="GLYCINE BETAINE/L-PROLINE TRANSPORT SYSTEM PERMEASE PROTEIN PROW"/>
    <property type="match status" value="1"/>
</dbReference>
<evidence type="ECO:0000256" key="3">
    <source>
        <dbReference type="ARBA" id="ARBA00022692"/>
    </source>
</evidence>
<feature type="transmembrane region" description="Helical" evidence="6">
    <location>
        <begin position="133"/>
        <end position="155"/>
    </location>
</feature>
<comment type="subcellular location">
    <subcellularLocation>
        <location evidence="1 6">Cell membrane</location>
        <topology evidence="1 6">Multi-pass membrane protein</topology>
    </subcellularLocation>
</comment>
<keyword evidence="4 6" id="KW-1133">Transmembrane helix</keyword>
<dbReference type="Gene3D" id="1.10.3720.10">
    <property type="entry name" value="MetI-like"/>
    <property type="match status" value="1"/>
</dbReference>
<evidence type="ECO:0000256" key="5">
    <source>
        <dbReference type="ARBA" id="ARBA00023136"/>
    </source>
</evidence>
<feature type="transmembrane region" description="Helical" evidence="6">
    <location>
        <begin position="246"/>
        <end position="266"/>
    </location>
</feature>
<dbReference type="PROSITE" id="PS50928">
    <property type="entry name" value="ABC_TM1"/>
    <property type="match status" value="1"/>
</dbReference>
<comment type="similarity">
    <text evidence="6">Belongs to the binding-protein-dependent transport system permease family.</text>
</comment>
<feature type="transmembrane region" description="Helical" evidence="6">
    <location>
        <begin position="12"/>
        <end position="31"/>
    </location>
</feature>
<dbReference type="EMBL" id="AP024145">
    <property type="protein sequence ID" value="BCM82305.1"/>
    <property type="molecule type" value="Genomic_DNA"/>
</dbReference>